<comment type="caution">
    <text evidence="3">The sequence shown here is derived from an EMBL/GenBank/DDBJ whole genome shotgun (WGS) entry which is preliminary data.</text>
</comment>
<feature type="transmembrane region" description="Helical" evidence="2">
    <location>
        <begin position="6"/>
        <end position="23"/>
    </location>
</feature>
<name>A0A812QPL7_SYMPI</name>
<evidence type="ECO:0000313" key="4">
    <source>
        <dbReference type="Proteomes" id="UP000649617"/>
    </source>
</evidence>
<reference evidence="3" key="1">
    <citation type="submission" date="2021-02" db="EMBL/GenBank/DDBJ databases">
        <authorList>
            <person name="Dougan E. K."/>
            <person name="Rhodes N."/>
            <person name="Thang M."/>
            <person name="Chan C."/>
        </authorList>
    </citation>
    <scope>NUCLEOTIDE SEQUENCE</scope>
</reference>
<dbReference type="AlphaFoldDB" id="A0A812QPL7"/>
<keyword evidence="4" id="KW-1185">Reference proteome</keyword>
<keyword evidence="2" id="KW-0472">Membrane</keyword>
<proteinExistence type="predicted"/>
<dbReference type="OrthoDB" id="421986at2759"/>
<dbReference type="Proteomes" id="UP000649617">
    <property type="component" value="Unassembled WGS sequence"/>
</dbReference>
<evidence type="ECO:0000256" key="1">
    <source>
        <dbReference type="SAM" id="MobiDB-lite"/>
    </source>
</evidence>
<evidence type="ECO:0000256" key="2">
    <source>
        <dbReference type="SAM" id="Phobius"/>
    </source>
</evidence>
<sequence length="398" mass="43559">MVLASPFLYASISLGVLSLNYLLKWWIIGKYLGHEQYEEGDYTFFSKYHLSWTVMMILSGVMEDAVDALQGTEFLAWYYRLMGAKVGQNCCLFGLALEYDLLSMGDGCCVGWECDTTCHTVENMVIKLAPTVLESYTSMLPHSMVSPGATLHEGAVVLENSQVLKGEQVPADELWAGLPASSCGLVGVVPKADDKLLEAVQEEVSVEAAEAAALGEEADVQVEATPEGLEALTEGAVVSISGHKLFVEQMQTGEVLFFVLAEEERSFLGHLRIHQRGHVDFAGARGPWARFRAAQGSGDKTVCLQGVGSGLYLRFDEASNTFCGDARPSDLAVCQISPAGTIKLPKEVQQQRRRQEANLLMQEKRRKAAYALQASSTLQEKPWRPGKGGGRGQQWRPK</sequence>
<dbReference type="Gene3D" id="2.160.10.10">
    <property type="entry name" value="Hexapeptide repeat proteins"/>
    <property type="match status" value="1"/>
</dbReference>
<dbReference type="InterPro" id="IPR011004">
    <property type="entry name" value="Trimer_LpxA-like_sf"/>
</dbReference>
<accession>A0A812QPL7</accession>
<feature type="region of interest" description="Disordered" evidence="1">
    <location>
        <begin position="371"/>
        <end position="398"/>
    </location>
</feature>
<dbReference type="EMBL" id="CAJNIZ010017336">
    <property type="protein sequence ID" value="CAE7397138.1"/>
    <property type="molecule type" value="Genomic_DNA"/>
</dbReference>
<gene>
    <name evidence="3" type="primary">mycC</name>
    <name evidence="3" type="ORF">SPIL2461_LOCUS9780</name>
</gene>
<keyword evidence="2" id="KW-0812">Transmembrane</keyword>
<protein>
    <submittedName>
        <fullName evidence="3">MycC protein</fullName>
    </submittedName>
</protein>
<dbReference type="SUPFAM" id="SSF51161">
    <property type="entry name" value="Trimeric LpxA-like enzymes"/>
    <property type="match status" value="1"/>
</dbReference>
<evidence type="ECO:0000313" key="3">
    <source>
        <dbReference type="EMBL" id="CAE7397138.1"/>
    </source>
</evidence>
<keyword evidence="2" id="KW-1133">Transmembrane helix</keyword>
<organism evidence="3 4">
    <name type="scientific">Symbiodinium pilosum</name>
    <name type="common">Dinoflagellate</name>
    <dbReference type="NCBI Taxonomy" id="2952"/>
    <lineage>
        <taxon>Eukaryota</taxon>
        <taxon>Sar</taxon>
        <taxon>Alveolata</taxon>
        <taxon>Dinophyceae</taxon>
        <taxon>Suessiales</taxon>
        <taxon>Symbiodiniaceae</taxon>
        <taxon>Symbiodinium</taxon>
    </lineage>
</organism>